<proteinExistence type="predicted"/>
<feature type="compositionally biased region" description="Basic and acidic residues" evidence="1">
    <location>
        <begin position="129"/>
        <end position="144"/>
    </location>
</feature>
<dbReference type="AlphaFoldDB" id="A0A7S2CBA5"/>
<evidence type="ECO:0000256" key="1">
    <source>
        <dbReference type="SAM" id="MobiDB-lite"/>
    </source>
</evidence>
<feature type="compositionally biased region" description="Basic and acidic residues" evidence="1">
    <location>
        <begin position="271"/>
        <end position="280"/>
    </location>
</feature>
<feature type="compositionally biased region" description="Gly residues" evidence="1">
    <location>
        <begin position="82"/>
        <end position="99"/>
    </location>
</feature>
<feature type="region of interest" description="Disordered" evidence="1">
    <location>
        <begin position="265"/>
        <end position="311"/>
    </location>
</feature>
<name>A0A7S2CBA5_9STRA</name>
<dbReference type="EMBL" id="HBGT01018902">
    <property type="protein sequence ID" value="CAD9421046.1"/>
    <property type="molecule type" value="Transcribed_RNA"/>
</dbReference>
<reference evidence="2" key="1">
    <citation type="submission" date="2021-01" db="EMBL/GenBank/DDBJ databases">
        <authorList>
            <person name="Corre E."/>
            <person name="Pelletier E."/>
            <person name="Niang G."/>
            <person name="Scheremetjew M."/>
            <person name="Finn R."/>
            <person name="Kale V."/>
            <person name="Holt S."/>
            <person name="Cochrane G."/>
            <person name="Meng A."/>
            <person name="Brown T."/>
            <person name="Cohen L."/>
        </authorList>
    </citation>
    <scope>NUCLEOTIDE SEQUENCE</scope>
    <source>
        <strain evidence="2">RCC1693</strain>
    </source>
</reference>
<protein>
    <submittedName>
        <fullName evidence="2">Uncharacterized protein</fullName>
    </submittedName>
</protein>
<organism evidence="2">
    <name type="scientific">Florenciella parvula</name>
    <dbReference type="NCBI Taxonomy" id="236787"/>
    <lineage>
        <taxon>Eukaryota</taxon>
        <taxon>Sar</taxon>
        <taxon>Stramenopiles</taxon>
        <taxon>Ochrophyta</taxon>
        <taxon>Dictyochophyceae</taxon>
        <taxon>Florenciellales</taxon>
        <taxon>Florenciella</taxon>
    </lineage>
</organism>
<gene>
    <name evidence="2" type="ORF">FPAR1323_LOCUS9962</name>
</gene>
<evidence type="ECO:0000313" key="2">
    <source>
        <dbReference type="EMBL" id="CAD9421046.1"/>
    </source>
</evidence>
<sequence>MEETAAATPAPATSSPGEEPSSPAPAETPTAEAVTPAATEQTAAGPASSEPDSATYPIATAAGPLSTGSEEAVLGAAEGEAEGVGEGQGQNGTERGQGQGQEHEEAPVTGTEEPVAATATADEPGGGVEGREQSKGTAVEHGEAEAEGAEATAVSGLFGQPKPSVPMPPPPGSVDGLQEILETTRMLEAKERGLGRKYLAEAIAARQDPKKKTWCGDSSSMLGGDRCGDSSAMVTENHHDVDVAGTTTNAVEFLFCANRMSPSDCCDEEAGESHLEHEAPEDGDDGAWEEGKADDGDHDVAEVAEGPTQAEQAKKFWDETQAMKEAEAELAAAAAAEQSRPRNVRFRSIRKASARATGLHGLFAKSKSSSAKSSSEELAQLKAEAEAAAPTTRAP</sequence>
<feature type="compositionally biased region" description="Low complexity" evidence="1">
    <location>
        <begin position="365"/>
        <end position="389"/>
    </location>
</feature>
<feature type="compositionally biased region" description="Basic and acidic residues" evidence="1">
    <location>
        <begin position="289"/>
        <end position="301"/>
    </location>
</feature>
<accession>A0A7S2CBA5</accession>
<feature type="region of interest" description="Disordered" evidence="1">
    <location>
        <begin position="365"/>
        <end position="395"/>
    </location>
</feature>
<feature type="compositionally biased region" description="Pro residues" evidence="1">
    <location>
        <begin position="163"/>
        <end position="172"/>
    </location>
</feature>
<feature type="compositionally biased region" description="Low complexity" evidence="1">
    <location>
        <begin position="1"/>
        <end position="44"/>
    </location>
</feature>
<feature type="region of interest" description="Disordered" evidence="1">
    <location>
        <begin position="1"/>
        <end position="173"/>
    </location>
</feature>